<accession>A0A6P2BS84</accession>
<evidence type="ECO:0000313" key="1">
    <source>
        <dbReference type="EMBL" id="TVZ01281.1"/>
    </source>
</evidence>
<dbReference type="OrthoDB" id="3469224at2"/>
<name>A0A6P2BS84_9ACTN</name>
<sequence length="168" mass="18551">MKDWTARTVPQPSDFNTYIRDAFNFLTHPPTLRVSQNAVQSIPAGTWTVLTMGNVIEDGYSGWRTAAGNHYVAQAPGWYAITLFGSAAIAATNMGRVGLQYQINGNVIGPFEFNQSEAGQNPWSWDAYDETYLEGGDSVWPMIFHSASGSVNTSLQFPSAFEVTWRSK</sequence>
<dbReference type="AlphaFoldDB" id="A0A6P2BS84"/>
<dbReference type="Proteomes" id="UP000460272">
    <property type="component" value="Unassembled WGS sequence"/>
</dbReference>
<evidence type="ECO:0008006" key="3">
    <source>
        <dbReference type="Google" id="ProtNLM"/>
    </source>
</evidence>
<organism evidence="1 2">
    <name type="scientific">Trebonia kvetii</name>
    <dbReference type="NCBI Taxonomy" id="2480626"/>
    <lineage>
        <taxon>Bacteria</taxon>
        <taxon>Bacillati</taxon>
        <taxon>Actinomycetota</taxon>
        <taxon>Actinomycetes</taxon>
        <taxon>Streptosporangiales</taxon>
        <taxon>Treboniaceae</taxon>
        <taxon>Trebonia</taxon>
    </lineage>
</organism>
<proteinExistence type="predicted"/>
<reference evidence="1 2" key="1">
    <citation type="submission" date="2018-11" db="EMBL/GenBank/DDBJ databases">
        <title>Trebonia kvetii gen.nov., sp.nov., a novel acidophilic actinobacterium, and proposal of the new actinobacterial family Treboniaceae fam. nov.</title>
        <authorList>
            <person name="Rapoport D."/>
            <person name="Sagova-Mareckova M."/>
            <person name="Sedlacek I."/>
            <person name="Provaznik J."/>
            <person name="Kralova S."/>
            <person name="Pavlinic D."/>
            <person name="Benes V."/>
            <person name="Kopecky J."/>
        </authorList>
    </citation>
    <scope>NUCLEOTIDE SEQUENCE [LARGE SCALE GENOMIC DNA]</scope>
    <source>
        <strain evidence="1 2">15Tr583</strain>
    </source>
</reference>
<protein>
    <recommendedName>
        <fullName evidence="3">C1q domain-containing protein</fullName>
    </recommendedName>
</protein>
<comment type="caution">
    <text evidence="1">The sequence shown here is derived from an EMBL/GenBank/DDBJ whole genome shotgun (WGS) entry which is preliminary data.</text>
</comment>
<evidence type="ECO:0000313" key="2">
    <source>
        <dbReference type="Proteomes" id="UP000460272"/>
    </source>
</evidence>
<dbReference type="RefSeq" id="WP_145859714.1">
    <property type="nucleotide sequence ID" value="NZ_RPFW01000007.1"/>
</dbReference>
<keyword evidence="2" id="KW-1185">Reference proteome</keyword>
<gene>
    <name evidence="1" type="ORF">EAS64_33930</name>
</gene>
<dbReference type="EMBL" id="RPFW01000007">
    <property type="protein sequence ID" value="TVZ01281.1"/>
    <property type="molecule type" value="Genomic_DNA"/>
</dbReference>